<dbReference type="Proteomes" id="UP001056120">
    <property type="component" value="Linkage Group LG21"/>
</dbReference>
<gene>
    <name evidence="1" type="ORF">L1987_62641</name>
</gene>
<name>A0ACB9CAZ2_9ASTR</name>
<protein>
    <submittedName>
        <fullName evidence="1">Uncharacterized protein</fullName>
    </submittedName>
</protein>
<proteinExistence type="predicted"/>
<keyword evidence="2" id="KW-1185">Reference proteome</keyword>
<dbReference type="EMBL" id="CM042038">
    <property type="protein sequence ID" value="KAI3731453.1"/>
    <property type="molecule type" value="Genomic_DNA"/>
</dbReference>
<evidence type="ECO:0000313" key="1">
    <source>
        <dbReference type="EMBL" id="KAI3731453.1"/>
    </source>
</evidence>
<reference evidence="1 2" key="2">
    <citation type="journal article" date="2022" name="Mol. Ecol. Resour.">
        <title>The genomes of chicory, endive, great burdock and yacon provide insights into Asteraceae paleo-polyploidization history and plant inulin production.</title>
        <authorList>
            <person name="Fan W."/>
            <person name="Wang S."/>
            <person name="Wang H."/>
            <person name="Wang A."/>
            <person name="Jiang F."/>
            <person name="Liu H."/>
            <person name="Zhao H."/>
            <person name="Xu D."/>
            <person name="Zhang Y."/>
        </authorList>
    </citation>
    <scope>NUCLEOTIDE SEQUENCE [LARGE SCALE GENOMIC DNA]</scope>
    <source>
        <strain evidence="2">cv. Yunnan</strain>
        <tissue evidence="1">Leaves</tissue>
    </source>
</reference>
<accession>A0ACB9CAZ2</accession>
<reference evidence="2" key="1">
    <citation type="journal article" date="2022" name="Mol. Ecol. Resour.">
        <title>The genomes of chicory, endive, great burdock and yacon provide insights into Asteraceae palaeo-polyploidization history and plant inulin production.</title>
        <authorList>
            <person name="Fan W."/>
            <person name="Wang S."/>
            <person name="Wang H."/>
            <person name="Wang A."/>
            <person name="Jiang F."/>
            <person name="Liu H."/>
            <person name="Zhao H."/>
            <person name="Xu D."/>
            <person name="Zhang Y."/>
        </authorList>
    </citation>
    <scope>NUCLEOTIDE SEQUENCE [LARGE SCALE GENOMIC DNA]</scope>
    <source>
        <strain evidence="2">cv. Yunnan</strain>
    </source>
</reference>
<sequence length="66" mass="7963">MVVVFLNWNLFGLVYISWLSLFCWDDNGVRIKPWFVDARSSWRYCNTTPSSYYYINNISSHNYTTH</sequence>
<comment type="caution">
    <text evidence="1">The sequence shown here is derived from an EMBL/GenBank/DDBJ whole genome shotgun (WGS) entry which is preliminary data.</text>
</comment>
<organism evidence="1 2">
    <name type="scientific">Smallanthus sonchifolius</name>
    <dbReference type="NCBI Taxonomy" id="185202"/>
    <lineage>
        <taxon>Eukaryota</taxon>
        <taxon>Viridiplantae</taxon>
        <taxon>Streptophyta</taxon>
        <taxon>Embryophyta</taxon>
        <taxon>Tracheophyta</taxon>
        <taxon>Spermatophyta</taxon>
        <taxon>Magnoliopsida</taxon>
        <taxon>eudicotyledons</taxon>
        <taxon>Gunneridae</taxon>
        <taxon>Pentapetalae</taxon>
        <taxon>asterids</taxon>
        <taxon>campanulids</taxon>
        <taxon>Asterales</taxon>
        <taxon>Asteraceae</taxon>
        <taxon>Asteroideae</taxon>
        <taxon>Heliantheae alliance</taxon>
        <taxon>Millerieae</taxon>
        <taxon>Smallanthus</taxon>
    </lineage>
</organism>
<evidence type="ECO:0000313" key="2">
    <source>
        <dbReference type="Proteomes" id="UP001056120"/>
    </source>
</evidence>